<dbReference type="GO" id="GO:0005829">
    <property type="term" value="C:cytosol"/>
    <property type="evidence" value="ECO:0007669"/>
    <property type="project" value="TreeGrafter"/>
</dbReference>
<evidence type="ECO:0000256" key="4">
    <source>
        <dbReference type="ARBA" id="ARBA00022777"/>
    </source>
</evidence>
<evidence type="ECO:0000256" key="3">
    <source>
        <dbReference type="ARBA" id="ARBA00022741"/>
    </source>
</evidence>
<dbReference type="PANTHER" id="PTHR46566">
    <property type="entry name" value="1-PHOSPHOFRUCTOKINASE-RELATED"/>
    <property type="match status" value="1"/>
</dbReference>
<dbReference type="OrthoDB" id="9801219at2"/>
<reference evidence="8 9" key="1">
    <citation type="submission" date="2010-10" db="EMBL/GenBank/DDBJ databases">
        <title>Complete sequence of Frankia sp. EuI1c.</title>
        <authorList>
            <consortium name="US DOE Joint Genome Institute"/>
            <person name="Lucas S."/>
            <person name="Copeland A."/>
            <person name="Lapidus A."/>
            <person name="Cheng J.-F."/>
            <person name="Bruce D."/>
            <person name="Goodwin L."/>
            <person name="Pitluck S."/>
            <person name="Chertkov O."/>
            <person name="Detter J.C."/>
            <person name="Han C."/>
            <person name="Tapia R."/>
            <person name="Land M."/>
            <person name="Hauser L."/>
            <person name="Jeffries C."/>
            <person name="Kyrpides N."/>
            <person name="Ivanova N."/>
            <person name="Mikhailova N."/>
            <person name="Beauchemin N."/>
            <person name="Sen A."/>
            <person name="Sur S.A."/>
            <person name="Gtari M."/>
            <person name="Wall L."/>
            <person name="Tisa L."/>
            <person name="Woyke T."/>
        </authorList>
    </citation>
    <scope>NUCLEOTIDE SEQUENCE [LARGE SCALE GENOMIC DNA]</scope>
    <source>
        <strain evidence="9">DSM 45817 / CECT 9037 / EuI1c</strain>
    </source>
</reference>
<accession>E3JDD9</accession>
<gene>
    <name evidence="8" type="ordered locus">FraEuI1c_5587</name>
</gene>
<dbReference type="Proteomes" id="UP000002484">
    <property type="component" value="Chromosome"/>
</dbReference>
<feature type="domain" description="Carbohydrate kinase PfkB" evidence="7">
    <location>
        <begin position="11"/>
        <end position="282"/>
    </location>
</feature>
<evidence type="ECO:0000256" key="1">
    <source>
        <dbReference type="ARBA" id="ARBA00010688"/>
    </source>
</evidence>
<sequence length="306" mass="31297">MILCVSASPALDVTYRVERLTVGATNRIRETARRAGGKATNVARLLVLLGQDARLLTTAGGETGAELAAGLSRLGVGHDLVPTTSATRRTFALVDETTDTVTLLNEPALVDDWPRFVARAAELIPSAEVVVLSGSLPADAPVDGLARLTSLARGHGRPVVLDASGPALLAALAARPTVVKPNADELRDCADESDPVLAARAVADRFGVLVVASLGADGLVAVAGDTAWRARPRRRLTGNPTGAGDAVVAALARGLRAGTALGPLLADCVALAAAAVLSPTAGEFEAADYQRESVDVISETLGRAGR</sequence>
<dbReference type="SUPFAM" id="SSF53613">
    <property type="entry name" value="Ribokinase-like"/>
    <property type="match status" value="1"/>
</dbReference>
<evidence type="ECO:0000313" key="8">
    <source>
        <dbReference type="EMBL" id="ADP83572.1"/>
    </source>
</evidence>
<dbReference type="InParanoid" id="E3JDD9"/>
<dbReference type="AlphaFoldDB" id="E3JDD9"/>
<dbReference type="eggNOG" id="COG1105">
    <property type="taxonomic scope" value="Bacteria"/>
</dbReference>
<dbReference type="InterPro" id="IPR029056">
    <property type="entry name" value="Ribokinase-like"/>
</dbReference>
<dbReference type="PIRSF" id="PIRSF000535">
    <property type="entry name" value="1PFK/6PFK/LacC"/>
    <property type="match status" value="1"/>
</dbReference>
<protein>
    <submittedName>
        <fullName evidence="8">1-phosphofructokinase</fullName>
    </submittedName>
</protein>
<dbReference type="RefSeq" id="WP_013426690.1">
    <property type="nucleotide sequence ID" value="NC_014666.1"/>
</dbReference>
<dbReference type="STRING" id="298654.FraEuI1c_5587"/>
<dbReference type="InterPro" id="IPR002173">
    <property type="entry name" value="Carboh/pur_kinase_PfkB_CS"/>
</dbReference>
<dbReference type="InterPro" id="IPR011611">
    <property type="entry name" value="PfkB_dom"/>
</dbReference>
<evidence type="ECO:0000256" key="6">
    <source>
        <dbReference type="PIRNR" id="PIRNR000535"/>
    </source>
</evidence>
<keyword evidence="3" id="KW-0547">Nucleotide-binding</keyword>
<dbReference type="PROSITE" id="PS00584">
    <property type="entry name" value="PFKB_KINASES_2"/>
    <property type="match status" value="1"/>
</dbReference>
<dbReference type="EMBL" id="CP002299">
    <property type="protein sequence ID" value="ADP83572.1"/>
    <property type="molecule type" value="Genomic_DNA"/>
</dbReference>
<name>E3JDD9_PSEI1</name>
<dbReference type="Pfam" id="PF00294">
    <property type="entry name" value="PfkB"/>
    <property type="match status" value="1"/>
</dbReference>
<dbReference type="InterPro" id="IPR017583">
    <property type="entry name" value="Tagatose/fructose_Pkinase"/>
</dbReference>
<proteinExistence type="inferred from homology"/>
<evidence type="ECO:0000256" key="2">
    <source>
        <dbReference type="ARBA" id="ARBA00022679"/>
    </source>
</evidence>
<keyword evidence="2 6" id="KW-0808">Transferase</keyword>
<dbReference type="HOGENOM" id="CLU_050013_0_2_11"/>
<keyword evidence="4 8" id="KW-0418">Kinase</keyword>
<dbReference type="PANTHER" id="PTHR46566:SF5">
    <property type="entry name" value="1-PHOSPHOFRUCTOKINASE"/>
    <property type="match status" value="1"/>
</dbReference>
<dbReference type="PROSITE" id="PS00583">
    <property type="entry name" value="PFKB_KINASES_1"/>
    <property type="match status" value="1"/>
</dbReference>
<dbReference type="GO" id="GO:0008443">
    <property type="term" value="F:phosphofructokinase activity"/>
    <property type="evidence" value="ECO:0007669"/>
    <property type="project" value="TreeGrafter"/>
</dbReference>
<dbReference type="FunCoup" id="E3JDD9">
    <property type="interactions" value="170"/>
</dbReference>
<evidence type="ECO:0000313" key="9">
    <source>
        <dbReference type="Proteomes" id="UP000002484"/>
    </source>
</evidence>
<dbReference type="Gene3D" id="3.40.1190.20">
    <property type="match status" value="1"/>
</dbReference>
<keyword evidence="5" id="KW-0067">ATP-binding</keyword>
<comment type="similarity">
    <text evidence="1">Belongs to the carbohydrate kinase PfkB family.</text>
</comment>
<evidence type="ECO:0000259" key="7">
    <source>
        <dbReference type="Pfam" id="PF00294"/>
    </source>
</evidence>
<keyword evidence="9" id="KW-1185">Reference proteome</keyword>
<evidence type="ECO:0000256" key="5">
    <source>
        <dbReference type="ARBA" id="ARBA00022840"/>
    </source>
</evidence>
<dbReference type="GO" id="GO:0005524">
    <property type="term" value="F:ATP binding"/>
    <property type="evidence" value="ECO:0007669"/>
    <property type="project" value="UniProtKB-KW"/>
</dbReference>
<organism evidence="8 9">
    <name type="scientific">Pseudofrankia inefficax (strain DSM 45817 / CECT 9037 / DDB 130130 / EuI1c)</name>
    <name type="common">Frankia inefficax</name>
    <dbReference type="NCBI Taxonomy" id="298654"/>
    <lineage>
        <taxon>Bacteria</taxon>
        <taxon>Bacillati</taxon>
        <taxon>Actinomycetota</taxon>
        <taxon>Actinomycetes</taxon>
        <taxon>Frankiales</taxon>
        <taxon>Frankiaceae</taxon>
        <taxon>Pseudofrankia</taxon>
    </lineage>
</organism>
<dbReference type="KEGG" id="fri:FraEuI1c_5587"/>